<gene>
    <name evidence="1" type="ORF">B0T11DRAFT_101450</name>
</gene>
<protein>
    <submittedName>
        <fullName evidence="1">Uncharacterized protein</fullName>
    </submittedName>
</protein>
<dbReference type="Proteomes" id="UP000813385">
    <property type="component" value="Unassembled WGS sequence"/>
</dbReference>
<comment type="caution">
    <text evidence="1">The sequence shown here is derived from an EMBL/GenBank/DDBJ whole genome shotgun (WGS) entry which is preliminary data.</text>
</comment>
<dbReference type="EMBL" id="JAGPXD010000004">
    <property type="protein sequence ID" value="KAH7358236.1"/>
    <property type="molecule type" value="Genomic_DNA"/>
</dbReference>
<reference evidence="1" key="1">
    <citation type="journal article" date="2021" name="Nat. Commun.">
        <title>Genetic determinants of endophytism in the Arabidopsis root mycobiome.</title>
        <authorList>
            <person name="Mesny F."/>
            <person name="Miyauchi S."/>
            <person name="Thiergart T."/>
            <person name="Pickel B."/>
            <person name="Atanasova L."/>
            <person name="Karlsson M."/>
            <person name="Huettel B."/>
            <person name="Barry K.W."/>
            <person name="Haridas S."/>
            <person name="Chen C."/>
            <person name="Bauer D."/>
            <person name="Andreopoulos W."/>
            <person name="Pangilinan J."/>
            <person name="LaButti K."/>
            <person name="Riley R."/>
            <person name="Lipzen A."/>
            <person name="Clum A."/>
            <person name="Drula E."/>
            <person name="Henrissat B."/>
            <person name="Kohler A."/>
            <person name="Grigoriev I.V."/>
            <person name="Martin F.M."/>
            <person name="Hacquard S."/>
        </authorList>
    </citation>
    <scope>NUCLEOTIDE SEQUENCE</scope>
    <source>
        <strain evidence="1">MPI-CAGE-AT-0016</strain>
    </source>
</reference>
<organism evidence="1 2">
    <name type="scientific">Plectosphaerella cucumerina</name>
    <dbReference type="NCBI Taxonomy" id="40658"/>
    <lineage>
        <taxon>Eukaryota</taxon>
        <taxon>Fungi</taxon>
        <taxon>Dikarya</taxon>
        <taxon>Ascomycota</taxon>
        <taxon>Pezizomycotina</taxon>
        <taxon>Sordariomycetes</taxon>
        <taxon>Hypocreomycetidae</taxon>
        <taxon>Glomerellales</taxon>
        <taxon>Plectosphaerellaceae</taxon>
        <taxon>Plectosphaerella</taxon>
    </lineage>
</organism>
<evidence type="ECO:0000313" key="1">
    <source>
        <dbReference type="EMBL" id="KAH7358236.1"/>
    </source>
</evidence>
<sequence>MLSVRQEVLYSATEAAALSIDARNCGPYSIYGMAPTVENLPNQRSSVLYFDDSKECFSANYFIAADAAILAFTTADLSSGFFVLWRDGASQQGGTVAVTPWSSLMPDLPTPTESLDIVDGFDHWLMDMRWSLGRSRGIFSKAPADKIMERSEGKYSCLPQLNVRAMIFRQSFLGIERWKLLVEVGPAVPETAHLWAAPGLEVPG</sequence>
<dbReference type="AlphaFoldDB" id="A0A8K0X1H3"/>
<name>A0A8K0X1H3_9PEZI</name>
<proteinExistence type="predicted"/>
<accession>A0A8K0X1H3</accession>
<evidence type="ECO:0000313" key="2">
    <source>
        <dbReference type="Proteomes" id="UP000813385"/>
    </source>
</evidence>
<keyword evidence="2" id="KW-1185">Reference proteome</keyword>